<evidence type="ECO:0000313" key="1">
    <source>
        <dbReference type="EMBL" id="MBA8886820.1"/>
    </source>
</evidence>
<dbReference type="EMBL" id="JACGXL010000001">
    <property type="protein sequence ID" value="MBA8886820.1"/>
    <property type="molecule type" value="Genomic_DNA"/>
</dbReference>
<dbReference type="RefSeq" id="WP_182529865.1">
    <property type="nucleotide sequence ID" value="NZ_JACGXL010000001.1"/>
</dbReference>
<comment type="caution">
    <text evidence="1">The sequence shown here is derived from an EMBL/GenBank/DDBJ whole genome shotgun (WGS) entry which is preliminary data.</text>
</comment>
<proteinExistence type="predicted"/>
<name>A0A839F121_9GAMM</name>
<accession>A0A839F121</accession>
<gene>
    <name evidence="1" type="ORF">FHW12_001011</name>
</gene>
<dbReference type="AlphaFoldDB" id="A0A839F121"/>
<protein>
    <submittedName>
        <fullName evidence="1">Uncharacterized protein</fullName>
    </submittedName>
</protein>
<dbReference type="Proteomes" id="UP000550401">
    <property type="component" value="Unassembled WGS sequence"/>
</dbReference>
<evidence type="ECO:0000313" key="2">
    <source>
        <dbReference type="Proteomes" id="UP000550401"/>
    </source>
</evidence>
<keyword evidence="2" id="KW-1185">Reference proteome</keyword>
<organism evidence="1 2">
    <name type="scientific">Dokdonella fugitiva</name>
    <dbReference type="NCBI Taxonomy" id="328517"/>
    <lineage>
        <taxon>Bacteria</taxon>
        <taxon>Pseudomonadati</taxon>
        <taxon>Pseudomonadota</taxon>
        <taxon>Gammaproteobacteria</taxon>
        <taxon>Lysobacterales</taxon>
        <taxon>Rhodanobacteraceae</taxon>
        <taxon>Dokdonella</taxon>
    </lineage>
</organism>
<sequence length="156" mass="17020">MTQNLVSLSFDDAQLQAVDAALSELETRLAGLIALSPAQKRTMRRMGEKSEAFCRQALRVLEQNPQMVPANVGLADAQADLATMDHLRPRLVRLSRLSERANDTDAALGSDVMDVALQAYSLLKVTGRTEGLTALRKELGSRFAKSPRKPKDAKTA</sequence>
<reference evidence="1 2" key="1">
    <citation type="submission" date="2020-07" db="EMBL/GenBank/DDBJ databases">
        <title>Genomic Encyclopedia of Type Strains, Phase IV (KMG-V): Genome sequencing to study the core and pangenomes of soil and plant-associated prokaryotes.</title>
        <authorList>
            <person name="Whitman W."/>
        </authorList>
    </citation>
    <scope>NUCLEOTIDE SEQUENCE [LARGE SCALE GENOMIC DNA]</scope>
    <source>
        <strain evidence="1 2">RH2WT43</strain>
    </source>
</reference>